<dbReference type="FunFam" id="3.20.20.140:FF:000047">
    <property type="entry name" value="PHP domain-containing protein"/>
    <property type="match status" value="1"/>
</dbReference>
<evidence type="ECO:0000256" key="5">
    <source>
        <dbReference type="ARBA" id="ARBA00022932"/>
    </source>
</evidence>
<dbReference type="InterPro" id="IPR002054">
    <property type="entry name" value="DNA-dir_DNA_pol_X"/>
</dbReference>
<organism evidence="11">
    <name type="scientific">uncultured Chthoniobacterales bacterium</name>
    <dbReference type="NCBI Taxonomy" id="1836801"/>
    <lineage>
        <taxon>Bacteria</taxon>
        <taxon>Pseudomonadati</taxon>
        <taxon>Verrucomicrobiota</taxon>
        <taxon>Spartobacteria</taxon>
        <taxon>Chthoniobacterales</taxon>
        <taxon>environmental samples</taxon>
    </lineage>
</organism>
<keyword evidence="6" id="KW-0234">DNA repair</keyword>
<evidence type="ECO:0000256" key="7">
    <source>
        <dbReference type="ARBA" id="ARBA00049244"/>
    </source>
</evidence>
<dbReference type="InterPro" id="IPR004013">
    <property type="entry name" value="PHP_dom"/>
</dbReference>
<keyword evidence="4" id="KW-0227">DNA damage</keyword>
<evidence type="ECO:0000256" key="1">
    <source>
        <dbReference type="ARBA" id="ARBA00012417"/>
    </source>
</evidence>
<dbReference type="Pfam" id="PF14791">
    <property type="entry name" value="DNA_pol_B_thumb"/>
    <property type="match status" value="1"/>
</dbReference>
<evidence type="ECO:0000256" key="2">
    <source>
        <dbReference type="ARBA" id="ARBA00022679"/>
    </source>
</evidence>
<dbReference type="Gene3D" id="3.20.20.140">
    <property type="entry name" value="Metal-dependent hydrolases"/>
    <property type="match status" value="1"/>
</dbReference>
<dbReference type="InterPro" id="IPR022311">
    <property type="entry name" value="PolX-like"/>
</dbReference>
<dbReference type="PANTHER" id="PTHR36928">
    <property type="entry name" value="PHOSPHATASE YCDX-RELATED"/>
    <property type="match status" value="1"/>
</dbReference>
<dbReference type="GO" id="GO:0006281">
    <property type="term" value="P:DNA repair"/>
    <property type="evidence" value="ECO:0007669"/>
    <property type="project" value="UniProtKB-KW"/>
</dbReference>
<dbReference type="PIRSF" id="PIRSF005047">
    <property type="entry name" value="UCP005047_YshC"/>
    <property type="match status" value="1"/>
</dbReference>
<dbReference type="InterPro" id="IPR002008">
    <property type="entry name" value="DNA_pol_X_beta-like"/>
</dbReference>
<feature type="region of interest" description="Disordered" evidence="8">
    <location>
        <begin position="287"/>
        <end position="328"/>
    </location>
</feature>
<dbReference type="InterPro" id="IPR047967">
    <property type="entry name" value="PolX_PHP"/>
</dbReference>
<dbReference type="GO" id="GO:0042578">
    <property type="term" value="F:phosphoric ester hydrolase activity"/>
    <property type="evidence" value="ECO:0007669"/>
    <property type="project" value="TreeGrafter"/>
</dbReference>
<keyword evidence="3" id="KW-0548">Nucleotidyltransferase</keyword>
<dbReference type="InterPro" id="IPR037160">
    <property type="entry name" value="DNA_Pol_thumb_sf"/>
</dbReference>
<dbReference type="EC" id="2.7.7.7" evidence="1"/>
<dbReference type="Gene3D" id="3.30.210.10">
    <property type="entry name" value="DNA polymerase, thumb domain"/>
    <property type="match status" value="1"/>
</dbReference>
<evidence type="ECO:0000313" key="11">
    <source>
        <dbReference type="EMBL" id="CAA9230417.1"/>
    </source>
</evidence>
<keyword evidence="2" id="KW-0808">Transferase</keyword>
<evidence type="ECO:0000256" key="6">
    <source>
        <dbReference type="ARBA" id="ARBA00023204"/>
    </source>
</evidence>
<proteinExistence type="predicted"/>
<protein>
    <recommendedName>
        <fullName evidence="1">DNA-directed DNA polymerase</fullName>
        <ecNumber evidence="1">2.7.7.7</ecNumber>
    </recommendedName>
</protein>
<evidence type="ECO:0000259" key="10">
    <source>
        <dbReference type="SMART" id="SM00483"/>
    </source>
</evidence>
<reference evidence="11" key="1">
    <citation type="submission" date="2020-02" db="EMBL/GenBank/DDBJ databases">
        <authorList>
            <person name="Meier V. D."/>
        </authorList>
    </citation>
    <scope>NUCLEOTIDE SEQUENCE</scope>
    <source>
        <strain evidence="11">AVDCRST_MAG42</strain>
    </source>
</reference>
<dbReference type="AlphaFoldDB" id="A0A6J4HQX7"/>
<dbReference type="GO" id="GO:0003677">
    <property type="term" value="F:DNA binding"/>
    <property type="evidence" value="ECO:0007669"/>
    <property type="project" value="InterPro"/>
</dbReference>
<dbReference type="GO" id="GO:0003887">
    <property type="term" value="F:DNA-directed DNA polymerase activity"/>
    <property type="evidence" value="ECO:0007669"/>
    <property type="project" value="UniProtKB-KW"/>
</dbReference>
<dbReference type="SUPFAM" id="SSF47802">
    <property type="entry name" value="DNA polymerase beta, N-terminal domain-like"/>
    <property type="match status" value="1"/>
</dbReference>
<gene>
    <name evidence="11" type="ORF">AVDCRST_MAG42-1101</name>
</gene>
<dbReference type="Gene3D" id="1.10.150.20">
    <property type="entry name" value="5' to 3' exonuclease, C-terminal subdomain"/>
    <property type="match status" value="1"/>
</dbReference>
<dbReference type="InterPro" id="IPR050243">
    <property type="entry name" value="PHP_phosphatase"/>
</dbReference>
<dbReference type="InterPro" id="IPR003141">
    <property type="entry name" value="Pol/His_phosphatase_N"/>
</dbReference>
<dbReference type="GO" id="GO:0008270">
    <property type="term" value="F:zinc ion binding"/>
    <property type="evidence" value="ECO:0007669"/>
    <property type="project" value="TreeGrafter"/>
</dbReference>
<dbReference type="Gene3D" id="3.30.460.10">
    <property type="entry name" value="Beta Polymerase, domain 2"/>
    <property type="match status" value="1"/>
</dbReference>
<comment type="catalytic activity">
    <reaction evidence="7">
        <text>DNA(n) + a 2'-deoxyribonucleoside 5'-triphosphate = DNA(n+1) + diphosphate</text>
        <dbReference type="Rhea" id="RHEA:22508"/>
        <dbReference type="Rhea" id="RHEA-COMP:17339"/>
        <dbReference type="Rhea" id="RHEA-COMP:17340"/>
        <dbReference type="ChEBI" id="CHEBI:33019"/>
        <dbReference type="ChEBI" id="CHEBI:61560"/>
        <dbReference type="ChEBI" id="CHEBI:173112"/>
        <dbReference type="EC" id="2.7.7.7"/>
    </reaction>
</comment>
<evidence type="ECO:0000256" key="8">
    <source>
        <dbReference type="SAM" id="MobiDB-lite"/>
    </source>
</evidence>
<dbReference type="EMBL" id="CADCTA010000051">
    <property type="protein sequence ID" value="CAA9230417.1"/>
    <property type="molecule type" value="Genomic_DNA"/>
</dbReference>
<dbReference type="Pfam" id="PF14520">
    <property type="entry name" value="HHH_5"/>
    <property type="match status" value="1"/>
</dbReference>
<dbReference type="InterPro" id="IPR043519">
    <property type="entry name" value="NT_sf"/>
</dbReference>
<dbReference type="SUPFAM" id="SSF81301">
    <property type="entry name" value="Nucleotidyltransferase"/>
    <property type="match status" value="1"/>
</dbReference>
<dbReference type="PRINTS" id="PR00870">
    <property type="entry name" value="DNAPOLXBETA"/>
</dbReference>
<dbReference type="CDD" id="cd00141">
    <property type="entry name" value="NT_POLXc"/>
    <property type="match status" value="1"/>
</dbReference>
<dbReference type="SUPFAM" id="SSF89550">
    <property type="entry name" value="PHP domain-like"/>
    <property type="match status" value="1"/>
</dbReference>
<dbReference type="SMART" id="SM00483">
    <property type="entry name" value="POLXc"/>
    <property type="match status" value="1"/>
</dbReference>
<dbReference type="SMART" id="SM00481">
    <property type="entry name" value="POLIIIAc"/>
    <property type="match status" value="1"/>
</dbReference>
<dbReference type="Gene3D" id="1.10.150.110">
    <property type="entry name" value="DNA polymerase beta, N-terminal domain-like"/>
    <property type="match status" value="1"/>
</dbReference>
<dbReference type="InterPro" id="IPR029398">
    <property type="entry name" value="PolB_thumb"/>
</dbReference>
<evidence type="ECO:0000256" key="3">
    <source>
        <dbReference type="ARBA" id="ARBA00022695"/>
    </source>
</evidence>
<dbReference type="Pfam" id="PF14716">
    <property type="entry name" value="HHH_8"/>
    <property type="match status" value="1"/>
</dbReference>
<evidence type="ECO:0000259" key="9">
    <source>
        <dbReference type="SMART" id="SM00481"/>
    </source>
</evidence>
<dbReference type="CDD" id="cd07436">
    <property type="entry name" value="PHP_PolX"/>
    <property type="match status" value="1"/>
</dbReference>
<sequence length="613" mass="67360">MDKAGIANTLEKMATLLELKGENPFKIRAYTNAARSIETWGGNVGDLGDDATLEKIPGIGKGIALVIKDLVADGSSKFYDELRAAFPPDILELFTLPGLGAKKVKALHEQLRVSSITQLQEACEAGHVAKLAGFGKTTQEKLCKAIADRAKHAGSFQLGAVAADAEQLRDDLRALDDVLQVSIAGSYRRHKEIVRDLDFIVATSAPAAVTEAFLAHPLVESVLVQGATKTSVRLRSGIQCDLRVVSGAEYPFALNYFTGSKEHNVVVRNRALQRGWTLNEYRLAPAPSKAEAESVGRDSVEPEGAHRQPRQSLAPPAKKKRKEADPIPEIREEADLYRALALDYIPPELRENCGEFEAAAESRLPKLIEKENIRGTFHCHTTASDGRNSLEEMADAAEALGLQYLGIADHSQSLVQAHGLDETRLRTQMAAIRKLNQERGDFRIFAGVECDIMRDGSLDFDDDVLADLDYVVASVHSGFGMAEAEMTERIIRAMGNPYVTMLAHPTGRLLLRREPYAVNIPAVIEAAAETGTWIEINAAPKRLDMDWRWWPLAKEKGVRCVINPDAHGVERLQELWFGIGVARKGWLTKADVMNTLPLGKIEAELQRKRTKAA</sequence>
<name>A0A6J4HQX7_9BACT</name>
<accession>A0A6J4HQX7</accession>
<evidence type="ECO:0000256" key="4">
    <source>
        <dbReference type="ARBA" id="ARBA00022763"/>
    </source>
</evidence>
<dbReference type="InterPro" id="IPR016195">
    <property type="entry name" value="Pol/histidinol_Pase-like"/>
</dbReference>
<dbReference type="InterPro" id="IPR027421">
    <property type="entry name" value="DNA_pol_lamdba_lyase_dom_sf"/>
</dbReference>
<feature type="domain" description="Polymerase/histidinol phosphatase N-terminal" evidence="9">
    <location>
        <begin position="375"/>
        <end position="454"/>
    </location>
</feature>
<feature type="compositionally biased region" description="Basic and acidic residues" evidence="8">
    <location>
        <begin position="290"/>
        <end position="306"/>
    </location>
</feature>
<dbReference type="PANTHER" id="PTHR36928:SF1">
    <property type="entry name" value="PHOSPHATASE YCDX-RELATED"/>
    <property type="match status" value="1"/>
</dbReference>
<dbReference type="InterPro" id="IPR010996">
    <property type="entry name" value="HHH_MUS81"/>
</dbReference>
<feature type="domain" description="DNA-directed DNA polymerase X" evidence="10">
    <location>
        <begin position="1"/>
        <end position="351"/>
    </location>
</feature>
<dbReference type="Pfam" id="PF02811">
    <property type="entry name" value="PHP"/>
    <property type="match status" value="1"/>
</dbReference>
<keyword evidence="5" id="KW-0239">DNA-directed DNA polymerase</keyword>
<dbReference type="GO" id="GO:0005829">
    <property type="term" value="C:cytosol"/>
    <property type="evidence" value="ECO:0007669"/>
    <property type="project" value="TreeGrafter"/>
</dbReference>